<gene>
    <name evidence="1" type="ORF">BJ138DRAFT_1148408</name>
</gene>
<evidence type="ECO:0000313" key="1">
    <source>
        <dbReference type="EMBL" id="KAH7912401.1"/>
    </source>
</evidence>
<comment type="caution">
    <text evidence="1">The sequence shown here is derived from an EMBL/GenBank/DDBJ whole genome shotgun (WGS) entry which is preliminary data.</text>
</comment>
<dbReference type="Proteomes" id="UP000790377">
    <property type="component" value="Unassembled WGS sequence"/>
</dbReference>
<keyword evidence="2" id="KW-1185">Reference proteome</keyword>
<name>A0ACB8AGF9_9AGAM</name>
<organism evidence="1 2">
    <name type="scientific">Hygrophoropsis aurantiaca</name>
    <dbReference type="NCBI Taxonomy" id="72124"/>
    <lineage>
        <taxon>Eukaryota</taxon>
        <taxon>Fungi</taxon>
        <taxon>Dikarya</taxon>
        <taxon>Basidiomycota</taxon>
        <taxon>Agaricomycotina</taxon>
        <taxon>Agaricomycetes</taxon>
        <taxon>Agaricomycetidae</taxon>
        <taxon>Boletales</taxon>
        <taxon>Coniophorineae</taxon>
        <taxon>Hygrophoropsidaceae</taxon>
        <taxon>Hygrophoropsis</taxon>
    </lineage>
</organism>
<sequence length="203" mass="24157">MWDELMYQYEADAHRWMRQEEELRRKAEEKEKERNRVIQEDIRRIQARVRQRRDSERQTIAEERTREAERAKERVRRERARADRAMTEAWTTYESGWATLLASSGPLTFQDIPWPLLSPPANTEDIEAEDIGAFLFSPVHSPGQSRKERIRNALLRWHPDRFRRLLCRIEGAEKGVVEERVGIIARCLNELMAKENRGAHHTL</sequence>
<evidence type="ECO:0000313" key="2">
    <source>
        <dbReference type="Proteomes" id="UP000790377"/>
    </source>
</evidence>
<accession>A0ACB8AGF9</accession>
<proteinExistence type="predicted"/>
<dbReference type="EMBL" id="MU267652">
    <property type="protein sequence ID" value="KAH7912401.1"/>
    <property type="molecule type" value="Genomic_DNA"/>
</dbReference>
<protein>
    <submittedName>
        <fullName evidence="1">Uncharacterized protein</fullName>
    </submittedName>
</protein>
<reference evidence="1" key="1">
    <citation type="journal article" date="2021" name="New Phytol.">
        <title>Evolutionary innovations through gain and loss of genes in the ectomycorrhizal Boletales.</title>
        <authorList>
            <person name="Wu G."/>
            <person name="Miyauchi S."/>
            <person name="Morin E."/>
            <person name="Kuo A."/>
            <person name="Drula E."/>
            <person name="Varga T."/>
            <person name="Kohler A."/>
            <person name="Feng B."/>
            <person name="Cao Y."/>
            <person name="Lipzen A."/>
            <person name="Daum C."/>
            <person name="Hundley H."/>
            <person name="Pangilinan J."/>
            <person name="Johnson J."/>
            <person name="Barry K."/>
            <person name="LaButti K."/>
            <person name="Ng V."/>
            <person name="Ahrendt S."/>
            <person name="Min B."/>
            <person name="Choi I.G."/>
            <person name="Park H."/>
            <person name="Plett J.M."/>
            <person name="Magnuson J."/>
            <person name="Spatafora J.W."/>
            <person name="Nagy L.G."/>
            <person name="Henrissat B."/>
            <person name="Grigoriev I.V."/>
            <person name="Yang Z.L."/>
            <person name="Xu J."/>
            <person name="Martin F.M."/>
        </authorList>
    </citation>
    <scope>NUCLEOTIDE SEQUENCE</scope>
    <source>
        <strain evidence="1">ATCC 28755</strain>
    </source>
</reference>